<keyword evidence="1" id="KW-0732">Signal</keyword>
<sequence>MRISRSLCKLLSLFTFFVAFTSANTMCPPLELMVVKKGTKVELFQEGELQIRFAGSRAFYACGYSNQLQCMEDGARSEISIRYTNSAWEDQSRLMFSGAELIQVPAGEGMLLNITHSHVSVG</sequence>
<gene>
    <name evidence="2" type="ORF">B9T62_08055</name>
</gene>
<evidence type="ECO:0000256" key="1">
    <source>
        <dbReference type="SAM" id="SignalP"/>
    </source>
</evidence>
<keyword evidence="3" id="KW-1185">Reference proteome</keyword>
<evidence type="ECO:0000313" key="3">
    <source>
        <dbReference type="Proteomes" id="UP000249890"/>
    </source>
</evidence>
<reference evidence="2 3" key="1">
    <citation type="submission" date="2017-06" db="EMBL/GenBank/DDBJ databases">
        <title>Complete genome sequence of Paenibacillus donghaensis KCTC 13049T isolated from East Sea sediment, South Korea.</title>
        <authorList>
            <person name="Jung B.K."/>
            <person name="Hong S.-J."/>
            <person name="Shin J.-H."/>
        </authorList>
    </citation>
    <scope>NUCLEOTIDE SEQUENCE [LARGE SCALE GENOMIC DNA]</scope>
    <source>
        <strain evidence="2 3">KCTC 13049</strain>
    </source>
</reference>
<proteinExistence type="predicted"/>
<feature type="chain" id="PRO_5039186557" evidence="1">
    <location>
        <begin position="26"/>
        <end position="122"/>
    </location>
</feature>
<dbReference type="RefSeq" id="WP_087914761.1">
    <property type="nucleotide sequence ID" value="NZ_CP021780.1"/>
</dbReference>
<organism evidence="2 3">
    <name type="scientific">Paenibacillus donghaensis</name>
    <dbReference type="NCBI Taxonomy" id="414771"/>
    <lineage>
        <taxon>Bacteria</taxon>
        <taxon>Bacillati</taxon>
        <taxon>Bacillota</taxon>
        <taxon>Bacilli</taxon>
        <taxon>Bacillales</taxon>
        <taxon>Paenibacillaceae</taxon>
        <taxon>Paenibacillus</taxon>
    </lineage>
</organism>
<dbReference type="AlphaFoldDB" id="A0A2Z2KCR4"/>
<protein>
    <submittedName>
        <fullName evidence="2">Uncharacterized protein</fullName>
    </submittedName>
</protein>
<dbReference type="EMBL" id="CP021780">
    <property type="protein sequence ID" value="ASA20743.1"/>
    <property type="molecule type" value="Genomic_DNA"/>
</dbReference>
<dbReference type="KEGG" id="pdh:B9T62_08055"/>
<evidence type="ECO:0000313" key="2">
    <source>
        <dbReference type="EMBL" id="ASA20743.1"/>
    </source>
</evidence>
<dbReference type="Proteomes" id="UP000249890">
    <property type="component" value="Chromosome"/>
</dbReference>
<name>A0A2Z2KCR4_9BACL</name>
<feature type="signal peptide" evidence="1">
    <location>
        <begin position="1"/>
        <end position="25"/>
    </location>
</feature>
<accession>A0A2Z2KCR4</accession>